<dbReference type="CDD" id="cd24007">
    <property type="entry name" value="ASKHA_NBD_eukNAGK-like"/>
    <property type="match status" value="1"/>
</dbReference>
<proteinExistence type="predicted"/>
<dbReference type="InterPro" id="IPR043129">
    <property type="entry name" value="ATPase_NBD"/>
</dbReference>
<dbReference type="PANTHER" id="PTHR43190">
    <property type="entry name" value="N-ACETYL-D-GLUCOSAMINE KINASE"/>
    <property type="match status" value="1"/>
</dbReference>
<dbReference type="InterPro" id="IPR002731">
    <property type="entry name" value="ATPase_BadF"/>
</dbReference>
<dbReference type="AlphaFoldDB" id="A0A4R5TZ60"/>
<evidence type="ECO:0000313" key="2">
    <source>
        <dbReference type="EMBL" id="TDK26554.1"/>
    </source>
</evidence>
<gene>
    <name evidence="2" type="ORF">E2F48_05020</name>
</gene>
<reference evidence="2 3" key="1">
    <citation type="submission" date="2019-03" db="EMBL/GenBank/DDBJ databases">
        <title>Arthrobacter sp. nov., an bacterium isolated from biocrust in Mu Us Desert.</title>
        <authorList>
            <person name="Lixiong L."/>
        </authorList>
    </citation>
    <scope>NUCLEOTIDE SEQUENCE [LARGE SCALE GENOMIC DNA]</scope>
    <source>
        <strain evidence="2 3">SLN-3</strain>
    </source>
</reference>
<dbReference type="Pfam" id="PF01869">
    <property type="entry name" value="BcrAD_BadFG"/>
    <property type="match status" value="1"/>
</dbReference>
<sequence>MPAAERGPAGICGIDIGGTGCRVAVTTPTTGPSTARVFTGSGLRIGGAGLDVEDLMLTLEPLVAAARDASGARSLDTLVLGAASLVTLLRNAESVHAELHARFGAHTTVLASDVLTSHIGALSAQPGVVVAAGTGAVALGTDHANLWQRVDGWGHLLGDAGSGAWIGARGLEAAYRSYDGRVGGSAGLLDRLLERFGTPEDLVRSVYTRQDRAAVLASFVPDVAEAAAQGCAVALGIFRSAGRELARTATAALVDGLPPRIRWVGGLFEASPDLLEEFGQELHRGHVSLDLAPGEGTSLEGALQLGAATALGSGPEQREGFLSTQHHWTGRPQQPGRSA</sequence>
<comment type="caution">
    <text evidence="2">The sequence shown here is derived from an EMBL/GenBank/DDBJ whole genome shotgun (WGS) entry which is preliminary data.</text>
</comment>
<dbReference type="PANTHER" id="PTHR43190:SF3">
    <property type="entry name" value="N-ACETYL-D-GLUCOSAMINE KINASE"/>
    <property type="match status" value="1"/>
</dbReference>
<dbReference type="InterPro" id="IPR052519">
    <property type="entry name" value="Euk-type_GlcNAc_Kinase"/>
</dbReference>
<feature type="domain" description="ATPase BadF/BadG/BcrA/BcrD type" evidence="1">
    <location>
        <begin position="13"/>
        <end position="272"/>
    </location>
</feature>
<dbReference type="Gene3D" id="3.30.420.40">
    <property type="match status" value="2"/>
</dbReference>
<dbReference type="Proteomes" id="UP000295411">
    <property type="component" value="Unassembled WGS sequence"/>
</dbReference>
<organism evidence="2 3">
    <name type="scientific">Arthrobacter crusticola</name>
    <dbReference type="NCBI Taxonomy" id="2547960"/>
    <lineage>
        <taxon>Bacteria</taxon>
        <taxon>Bacillati</taxon>
        <taxon>Actinomycetota</taxon>
        <taxon>Actinomycetes</taxon>
        <taxon>Micrococcales</taxon>
        <taxon>Micrococcaceae</taxon>
        <taxon>Arthrobacter</taxon>
    </lineage>
</organism>
<name>A0A4R5TZ60_9MICC</name>
<dbReference type="SUPFAM" id="SSF53067">
    <property type="entry name" value="Actin-like ATPase domain"/>
    <property type="match status" value="1"/>
</dbReference>
<protein>
    <submittedName>
        <fullName evidence="2">ATPase</fullName>
    </submittedName>
</protein>
<evidence type="ECO:0000259" key="1">
    <source>
        <dbReference type="Pfam" id="PF01869"/>
    </source>
</evidence>
<dbReference type="EMBL" id="SMTK01000002">
    <property type="protein sequence ID" value="TDK26554.1"/>
    <property type="molecule type" value="Genomic_DNA"/>
</dbReference>
<accession>A0A4R5TZ60</accession>
<keyword evidence="3" id="KW-1185">Reference proteome</keyword>
<evidence type="ECO:0000313" key="3">
    <source>
        <dbReference type="Proteomes" id="UP000295411"/>
    </source>
</evidence>
<dbReference type="OrthoDB" id="8701357at2"/>
<dbReference type="RefSeq" id="WP_133402914.1">
    <property type="nucleotide sequence ID" value="NZ_SMTK01000002.1"/>
</dbReference>